<dbReference type="GO" id="GO:0003723">
    <property type="term" value="F:RNA binding"/>
    <property type="evidence" value="ECO:0007669"/>
    <property type="project" value="TreeGrafter"/>
</dbReference>
<dbReference type="InterPro" id="IPR035587">
    <property type="entry name" value="DUS-like_FMN-bd"/>
</dbReference>
<dbReference type="Proteomes" id="UP000530234">
    <property type="component" value="Unassembled WGS sequence"/>
</dbReference>
<accession>A0A7W3T918</accession>
<dbReference type="AlphaFoldDB" id="A0A7W3T918"/>
<dbReference type="InterPro" id="IPR018517">
    <property type="entry name" value="tRNA_hU_synthase_CS"/>
</dbReference>
<keyword evidence="6" id="KW-0560">Oxidoreductase</keyword>
<comment type="caution">
    <text evidence="8">The sequence shown here is derived from an EMBL/GenBank/DDBJ whole genome shotgun (WGS) entry which is preliminary data.</text>
</comment>
<protein>
    <submittedName>
        <fullName evidence="8">tRNA dihydrouridine synthase DusB</fullName>
    </submittedName>
</protein>
<evidence type="ECO:0000256" key="5">
    <source>
        <dbReference type="ARBA" id="ARBA00022857"/>
    </source>
</evidence>
<evidence type="ECO:0000256" key="3">
    <source>
        <dbReference type="ARBA" id="ARBA00022643"/>
    </source>
</evidence>
<dbReference type="EMBL" id="VKHS01001623">
    <property type="protein sequence ID" value="MBB0233192.1"/>
    <property type="molecule type" value="Genomic_DNA"/>
</dbReference>
<evidence type="ECO:0000313" key="8">
    <source>
        <dbReference type="EMBL" id="MBB0233192.1"/>
    </source>
</evidence>
<keyword evidence="5" id="KW-0521">NADP</keyword>
<dbReference type="PANTHER" id="PTHR45846:SF1">
    <property type="entry name" value="TRNA-DIHYDROURIDINE(47) SYNTHASE [NAD(P)(+)]-LIKE"/>
    <property type="match status" value="1"/>
</dbReference>
<reference evidence="9" key="1">
    <citation type="submission" date="2019-10" db="EMBL/GenBank/DDBJ databases">
        <title>Streptomyces sp. nov., a novel actinobacterium isolated from alkaline environment.</title>
        <authorList>
            <person name="Golinska P."/>
        </authorList>
    </citation>
    <scope>NUCLEOTIDE SEQUENCE [LARGE SCALE GENOMIC DNA]</scope>
    <source>
        <strain evidence="9">DSM 42108</strain>
    </source>
</reference>
<gene>
    <name evidence="8" type="ORF">FOE67_27785</name>
</gene>
<feature type="non-terminal residue" evidence="8">
    <location>
        <position position="124"/>
    </location>
</feature>
<proteinExistence type="predicted"/>
<evidence type="ECO:0000256" key="2">
    <source>
        <dbReference type="ARBA" id="ARBA00022630"/>
    </source>
</evidence>
<evidence type="ECO:0000259" key="7">
    <source>
        <dbReference type="Pfam" id="PF01207"/>
    </source>
</evidence>
<comment type="cofactor">
    <cofactor evidence="1">
        <name>FMN</name>
        <dbReference type="ChEBI" id="CHEBI:58210"/>
    </cofactor>
</comment>
<sequence>MGAGMAVSEMLSSNPEVWRTDKSRLRMVHSDEPGIRSVQIAGCDPDDMAAAARINVAGGAQIIDINMGCPAKKVNRKLAGSALLQYPDLVKQILHAVVNAVDVPVTLKIRTGWAPEHRNCVEIA</sequence>
<evidence type="ECO:0000256" key="1">
    <source>
        <dbReference type="ARBA" id="ARBA00001917"/>
    </source>
</evidence>
<dbReference type="GO" id="GO:0017150">
    <property type="term" value="F:tRNA dihydrouridine synthase activity"/>
    <property type="evidence" value="ECO:0007669"/>
    <property type="project" value="InterPro"/>
</dbReference>
<evidence type="ECO:0000313" key="9">
    <source>
        <dbReference type="Proteomes" id="UP000530234"/>
    </source>
</evidence>
<dbReference type="CDD" id="cd02801">
    <property type="entry name" value="DUS_like_FMN"/>
    <property type="match status" value="1"/>
</dbReference>
<dbReference type="Gene3D" id="3.20.20.70">
    <property type="entry name" value="Aldolase class I"/>
    <property type="match status" value="1"/>
</dbReference>
<keyword evidence="3" id="KW-0288">FMN</keyword>
<keyword evidence="4" id="KW-0819">tRNA processing</keyword>
<keyword evidence="2" id="KW-0285">Flavoprotein</keyword>
<feature type="domain" description="DUS-like FMN-binding" evidence="7">
    <location>
        <begin position="2"/>
        <end position="124"/>
    </location>
</feature>
<dbReference type="GO" id="GO:0050660">
    <property type="term" value="F:flavin adenine dinucleotide binding"/>
    <property type="evidence" value="ECO:0007669"/>
    <property type="project" value="InterPro"/>
</dbReference>
<dbReference type="PROSITE" id="PS01136">
    <property type="entry name" value="UPF0034"/>
    <property type="match status" value="1"/>
</dbReference>
<evidence type="ECO:0000256" key="4">
    <source>
        <dbReference type="ARBA" id="ARBA00022694"/>
    </source>
</evidence>
<dbReference type="InterPro" id="IPR013785">
    <property type="entry name" value="Aldolase_TIM"/>
</dbReference>
<dbReference type="SUPFAM" id="SSF51395">
    <property type="entry name" value="FMN-linked oxidoreductases"/>
    <property type="match status" value="1"/>
</dbReference>
<dbReference type="PANTHER" id="PTHR45846">
    <property type="entry name" value="TRNA-DIHYDROURIDINE(47) SYNTHASE [NAD(P)(+)]-LIKE"/>
    <property type="match status" value="1"/>
</dbReference>
<organism evidence="8 9">
    <name type="scientific">Streptomyces calidiresistens</name>
    <dbReference type="NCBI Taxonomy" id="1485586"/>
    <lineage>
        <taxon>Bacteria</taxon>
        <taxon>Bacillati</taxon>
        <taxon>Actinomycetota</taxon>
        <taxon>Actinomycetes</taxon>
        <taxon>Kitasatosporales</taxon>
        <taxon>Streptomycetaceae</taxon>
        <taxon>Streptomyces</taxon>
    </lineage>
</organism>
<dbReference type="Pfam" id="PF01207">
    <property type="entry name" value="Dus"/>
    <property type="match status" value="1"/>
</dbReference>
<evidence type="ECO:0000256" key="6">
    <source>
        <dbReference type="ARBA" id="ARBA00023002"/>
    </source>
</evidence>
<keyword evidence="9" id="KW-1185">Reference proteome</keyword>
<name>A0A7W3T918_9ACTN</name>